<dbReference type="AlphaFoldDB" id="A0A1B2I1C7"/>
<organism evidence="6 7">
    <name type="scientific">Cloacibacillus porcorum</name>
    <dbReference type="NCBI Taxonomy" id="1197717"/>
    <lineage>
        <taxon>Bacteria</taxon>
        <taxon>Thermotogati</taxon>
        <taxon>Synergistota</taxon>
        <taxon>Synergistia</taxon>
        <taxon>Synergistales</taxon>
        <taxon>Synergistaceae</taxon>
        <taxon>Cloacibacillus</taxon>
    </lineage>
</organism>
<dbReference type="GeneID" id="83056401"/>
<name>A0A1B2I1C7_9BACT</name>
<dbReference type="RefSeq" id="WP_066741874.1">
    <property type="nucleotide sequence ID" value="NZ_CP016757.1"/>
</dbReference>
<keyword evidence="3" id="KW-0808">Transferase</keyword>
<accession>A0A1B2I1C7</accession>
<dbReference type="InterPro" id="IPR001296">
    <property type="entry name" value="Glyco_trans_1"/>
</dbReference>
<dbReference type="Gene3D" id="3.40.50.2000">
    <property type="entry name" value="Glycogen Phosphorylase B"/>
    <property type="match status" value="1"/>
</dbReference>
<dbReference type="InterPro" id="IPR050519">
    <property type="entry name" value="Glycosyltransf_28_UgtP"/>
</dbReference>
<dbReference type="GO" id="GO:0016020">
    <property type="term" value="C:membrane"/>
    <property type="evidence" value="ECO:0007669"/>
    <property type="project" value="GOC"/>
</dbReference>
<proteinExistence type="inferred from homology"/>
<comment type="similarity">
    <text evidence="1">Belongs to the glycosyltransferase 28 family.</text>
</comment>
<dbReference type="GO" id="GO:0009247">
    <property type="term" value="P:glycolipid biosynthetic process"/>
    <property type="evidence" value="ECO:0007669"/>
    <property type="project" value="InterPro"/>
</dbReference>
<feature type="domain" description="Glycosyl transferase family 1" evidence="4">
    <location>
        <begin position="192"/>
        <end position="351"/>
    </location>
</feature>
<dbReference type="Pfam" id="PF00534">
    <property type="entry name" value="Glycos_transf_1"/>
    <property type="match status" value="1"/>
</dbReference>
<dbReference type="GO" id="GO:0016758">
    <property type="term" value="F:hexosyltransferase activity"/>
    <property type="evidence" value="ECO:0007669"/>
    <property type="project" value="InterPro"/>
</dbReference>
<evidence type="ECO:0000313" key="7">
    <source>
        <dbReference type="Proteomes" id="UP000093044"/>
    </source>
</evidence>
<dbReference type="OrthoDB" id="9815663at2"/>
<dbReference type="KEGG" id="cpor:BED41_00860"/>
<evidence type="ECO:0000313" key="6">
    <source>
        <dbReference type="EMBL" id="ANZ43778.1"/>
    </source>
</evidence>
<protein>
    <recommendedName>
        <fullName evidence="8">Galactosyldiacylglycerol synthase</fullName>
    </recommendedName>
</protein>
<evidence type="ECO:0000256" key="3">
    <source>
        <dbReference type="ARBA" id="ARBA00022679"/>
    </source>
</evidence>
<dbReference type="Pfam" id="PF06925">
    <property type="entry name" value="MGDG_synth"/>
    <property type="match status" value="1"/>
</dbReference>
<keyword evidence="7" id="KW-1185">Reference proteome</keyword>
<evidence type="ECO:0000256" key="2">
    <source>
        <dbReference type="ARBA" id="ARBA00022676"/>
    </source>
</evidence>
<keyword evidence="2" id="KW-0328">Glycosyltransferase</keyword>
<evidence type="ECO:0000259" key="5">
    <source>
        <dbReference type="Pfam" id="PF06925"/>
    </source>
</evidence>
<feature type="domain" description="Diacylglycerol glucosyltransferase N-terminal" evidence="5">
    <location>
        <begin position="18"/>
        <end position="182"/>
    </location>
</feature>
<evidence type="ECO:0000256" key="1">
    <source>
        <dbReference type="ARBA" id="ARBA00006962"/>
    </source>
</evidence>
<sequence>MKKLNSLAVIYASEGTGHRTAAFALCEAFLAYNPQGRVLCCDILDFVPAWLKYVVSEGYVAMARHAPWLWGAFYWGSDRPGAQSRAFEWAHERLCRLYLPRLKNLFAANGTEAAIFTHYFGASELVKMEAGRIPVYCADTDFESHSFQRGSEFAWSFAGSPNAVRQRLAEGIYNVSDAGVPIAQKFKNLLSKEEARAKLGLPQDERVILVSGGGIGAGSVFKAAKSLAALRGTRVAVICGSNAKLFAQMKGYFRYKKNVRIEGFVSNMEDYYAAADAAVMKPGGLSASEALCAGLPMLLIDPVPGQEELNMAYLTSNGAAWPLPRPSRAAESVVALFAGEAAQRMSAAAKELARPEAADEIIAKIAGEE</sequence>
<dbReference type="SUPFAM" id="SSF53756">
    <property type="entry name" value="UDP-Glycosyltransferase/glycogen phosphorylase"/>
    <property type="match status" value="1"/>
</dbReference>
<dbReference type="STRING" id="1197717.BED41_00860"/>
<dbReference type="PANTHER" id="PTHR43025">
    <property type="entry name" value="MONOGALACTOSYLDIACYLGLYCEROL SYNTHASE"/>
    <property type="match status" value="1"/>
</dbReference>
<evidence type="ECO:0008006" key="8">
    <source>
        <dbReference type="Google" id="ProtNLM"/>
    </source>
</evidence>
<gene>
    <name evidence="6" type="ORF">BED41_00860</name>
</gene>
<dbReference type="InterPro" id="IPR009695">
    <property type="entry name" value="Diacylglyc_glucosyltr_N"/>
</dbReference>
<reference evidence="6" key="1">
    <citation type="submission" date="2016-08" db="EMBL/GenBank/DDBJ databases">
        <title>Complete genome of Cloacibacillus porcorum.</title>
        <authorList>
            <person name="Looft T."/>
            <person name="Bayles D.O."/>
            <person name="Alt D.P."/>
        </authorList>
    </citation>
    <scope>NUCLEOTIDE SEQUENCE [LARGE SCALE GENOMIC DNA]</scope>
    <source>
        <strain evidence="6">CL-84</strain>
    </source>
</reference>
<dbReference type="PANTHER" id="PTHR43025:SF3">
    <property type="entry name" value="MONOGALACTOSYLDIACYLGLYCEROL SYNTHASE 1, CHLOROPLASTIC"/>
    <property type="match status" value="1"/>
</dbReference>
<dbReference type="EMBL" id="CP016757">
    <property type="protein sequence ID" value="ANZ43778.1"/>
    <property type="molecule type" value="Genomic_DNA"/>
</dbReference>
<evidence type="ECO:0000259" key="4">
    <source>
        <dbReference type="Pfam" id="PF00534"/>
    </source>
</evidence>
<dbReference type="Proteomes" id="UP000093044">
    <property type="component" value="Chromosome"/>
</dbReference>